<protein>
    <recommendedName>
        <fullName evidence="1">Helix-turn-helix domain-containing protein</fullName>
    </recommendedName>
</protein>
<dbReference type="OMA" id="LAYANMY"/>
<feature type="non-terminal residue" evidence="2">
    <location>
        <position position="220"/>
    </location>
</feature>
<feature type="domain" description="Helix-turn-helix" evidence="1">
    <location>
        <begin position="107"/>
        <end position="158"/>
    </location>
</feature>
<dbReference type="InterPro" id="IPR058912">
    <property type="entry name" value="HTH_animal"/>
</dbReference>
<organism evidence="2 3">
    <name type="scientific">Xenopus laevis</name>
    <name type="common">African clawed frog</name>
    <dbReference type="NCBI Taxonomy" id="8355"/>
    <lineage>
        <taxon>Eukaryota</taxon>
        <taxon>Metazoa</taxon>
        <taxon>Chordata</taxon>
        <taxon>Craniata</taxon>
        <taxon>Vertebrata</taxon>
        <taxon>Euteleostomi</taxon>
        <taxon>Amphibia</taxon>
        <taxon>Batrachia</taxon>
        <taxon>Anura</taxon>
        <taxon>Pipoidea</taxon>
        <taxon>Pipidae</taxon>
        <taxon>Xenopodinae</taxon>
        <taxon>Xenopus</taxon>
        <taxon>Xenopus</taxon>
    </lineage>
</organism>
<name>A0A974BT14_XENLA</name>
<evidence type="ECO:0000259" key="1">
    <source>
        <dbReference type="Pfam" id="PF26215"/>
    </source>
</evidence>
<dbReference type="PANTHER" id="PTHR21301:SF12">
    <property type="match status" value="1"/>
</dbReference>
<accession>A0A974BT14</accession>
<dbReference type="Proteomes" id="UP000694892">
    <property type="component" value="Chromosome 9_10S"/>
</dbReference>
<dbReference type="Pfam" id="PF26215">
    <property type="entry name" value="HTH_animal"/>
    <property type="match status" value="1"/>
</dbReference>
<evidence type="ECO:0000313" key="3">
    <source>
        <dbReference type="Proteomes" id="UP000694892"/>
    </source>
</evidence>
<evidence type="ECO:0000313" key="2">
    <source>
        <dbReference type="EMBL" id="OCT60444.1"/>
    </source>
</evidence>
<dbReference type="EMBL" id="CM004483">
    <property type="protein sequence ID" value="OCT60444.1"/>
    <property type="molecule type" value="Genomic_DNA"/>
</dbReference>
<sequence length="220" mass="25926">MGANMALAYANMYMHQFEHTHVLKHPVYKQHIAMWQRYVDDMFLIWTGSEETLSDFFIYLNGIHDTIKFTMTKGPLTVNYLDVQVTFSEGRFITDLYKKLTDRNNLLRKDTFHPVGVTRGLPKSQFIRARRITSSNELYDSQAKGLVQQFQERGYEGKDLRAIRDEVMGIDRKELLETKKKERNNKKQNTVCVTTFGPHSAFIRKTLLQHWPILQRDKTF</sequence>
<dbReference type="PANTHER" id="PTHR21301">
    <property type="entry name" value="REVERSE TRANSCRIPTASE"/>
    <property type="match status" value="1"/>
</dbReference>
<proteinExistence type="predicted"/>
<gene>
    <name evidence="2" type="ORF">XELAEV_18046469mg</name>
</gene>
<reference evidence="3" key="1">
    <citation type="journal article" date="2016" name="Nature">
        <title>Genome evolution in the allotetraploid frog Xenopus laevis.</title>
        <authorList>
            <person name="Session A.M."/>
            <person name="Uno Y."/>
            <person name="Kwon T."/>
            <person name="Chapman J.A."/>
            <person name="Toyoda A."/>
            <person name="Takahashi S."/>
            <person name="Fukui A."/>
            <person name="Hikosaka A."/>
            <person name="Suzuki A."/>
            <person name="Kondo M."/>
            <person name="van Heeringen S.J."/>
            <person name="Quigley I."/>
            <person name="Heinz S."/>
            <person name="Ogino H."/>
            <person name="Ochi H."/>
            <person name="Hellsten U."/>
            <person name="Lyons J.B."/>
            <person name="Simakov O."/>
            <person name="Putnam N."/>
            <person name="Stites J."/>
            <person name="Kuroki Y."/>
            <person name="Tanaka T."/>
            <person name="Michiue T."/>
            <person name="Watanabe M."/>
            <person name="Bogdanovic O."/>
            <person name="Lister R."/>
            <person name="Georgiou G."/>
            <person name="Paranjpe S.S."/>
            <person name="van Kruijsbergen I."/>
            <person name="Shu S."/>
            <person name="Carlson J."/>
            <person name="Kinoshita T."/>
            <person name="Ohta Y."/>
            <person name="Mawaribuchi S."/>
            <person name="Jenkins J."/>
            <person name="Grimwood J."/>
            <person name="Schmutz J."/>
            <person name="Mitros T."/>
            <person name="Mozaffari S.V."/>
            <person name="Suzuki Y."/>
            <person name="Haramoto Y."/>
            <person name="Yamamoto T.S."/>
            <person name="Takagi C."/>
            <person name="Heald R."/>
            <person name="Miller K."/>
            <person name="Haudenschild C."/>
            <person name="Kitzman J."/>
            <person name="Nakayama T."/>
            <person name="Izutsu Y."/>
            <person name="Robert J."/>
            <person name="Fortriede J."/>
            <person name="Burns K."/>
            <person name="Lotay V."/>
            <person name="Karimi K."/>
            <person name="Yasuoka Y."/>
            <person name="Dichmann D.S."/>
            <person name="Flajnik M.F."/>
            <person name="Houston D.W."/>
            <person name="Shendure J."/>
            <person name="DuPasquier L."/>
            <person name="Vize P.D."/>
            <person name="Zorn A.M."/>
            <person name="Ito M."/>
            <person name="Marcotte E.M."/>
            <person name="Wallingford J.B."/>
            <person name="Ito Y."/>
            <person name="Asashima M."/>
            <person name="Ueno N."/>
            <person name="Matsuda Y."/>
            <person name="Veenstra G.J."/>
            <person name="Fujiyama A."/>
            <person name="Harland R.M."/>
            <person name="Taira M."/>
            <person name="Rokhsar D.S."/>
        </authorList>
    </citation>
    <scope>NUCLEOTIDE SEQUENCE [LARGE SCALE GENOMIC DNA]</scope>
    <source>
        <strain evidence="3">J</strain>
    </source>
</reference>
<dbReference type="AlphaFoldDB" id="A0A974BT14"/>